<dbReference type="STRING" id="94643.A0A2A9ML97"/>
<dbReference type="GO" id="GO:0005634">
    <property type="term" value="C:nucleus"/>
    <property type="evidence" value="ECO:0007669"/>
    <property type="project" value="UniProtKB-SubCell"/>
</dbReference>
<dbReference type="RefSeq" id="XP_029222748.1">
    <property type="nucleotide sequence ID" value="XM_029359835.1"/>
</dbReference>
<accession>A0A2A9ML97</accession>
<evidence type="ECO:0000256" key="2">
    <source>
        <dbReference type="ARBA" id="ARBA00007459"/>
    </source>
</evidence>
<reference evidence="7 8" key="1">
    <citation type="submission" date="2017-09" db="EMBL/GenBank/DDBJ databases">
        <title>Genome sequencing of Besnoitia besnoiti strain Bb-Ger1.</title>
        <authorList>
            <person name="Schares G."/>
            <person name="Venepally P."/>
            <person name="Lorenzi H.A."/>
        </authorList>
    </citation>
    <scope>NUCLEOTIDE SEQUENCE [LARGE SCALE GENOMIC DNA]</scope>
    <source>
        <strain evidence="7 8">Bb-Ger1</strain>
    </source>
</reference>
<dbReference type="Proteomes" id="UP000224006">
    <property type="component" value="Chromosome I"/>
</dbReference>
<dbReference type="OrthoDB" id="1917198at2759"/>
<comment type="caution">
    <text evidence="7">The sequence shown here is derived from an EMBL/GenBank/DDBJ whole genome shotgun (WGS) entry which is preliminary data.</text>
</comment>
<proteinExistence type="inferred from homology"/>
<comment type="similarity">
    <text evidence="2">Belongs to the FIP1 family.</text>
</comment>
<organism evidence="7 8">
    <name type="scientific">Besnoitia besnoiti</name>
    <name type="common">Apicomplexan protozoan</name>
    <dbReference type="NCBI Taxonomy" id="94643"/>
    <lineage>
        <taxon>Eukaryota</taxon>
        <taxon>Sar</taxon>
        <taxon>Alveolata</taxon>
        <taxon>Apicomplexa</taxon>
        <taxon>Conoidasida</taxon>
        <taxon>Coccidia</taxon>
        <taxon>Eucoccidiorida</taxon>
        <taxon>Eimeriorina</taxon>
        <taxon>Sarcocystidae</taxon>
        <taxon>Besnoitia</taxon>
    </lineage>
</organism>
<keyword evidence="4" id="KW-0539">Nucleus</keyword>
<evidence type="ECO:0000313" key="7">
    <source>
        <dbReference type="EMBL" id="PFH38739.1"/>
    </source>
</evidence>
<evidence type="ECO:0000313" key="8">
    <source>
        <dbReference type="Proteomes" id="UP000224006"/>
    </source>
</evidence>
<gene>
    <name evidence="7" type="ORF">BESB_010810</name>
</gene>
<protein>
    <recommendedName>
        <fullName evidence="6">Pre-mRNA polyadenylation factor Fip1 domain-containing protein</fullName>
    </recommendedName>
</protein>
<dbReference type="Pfam" id="PF05182">
    <property type="entry name" value="Fip1"/>
    <property type="match status" value="1"/>
</dbReference>
<feature type="domain" description="Pre-mRNA polyadenylation factor Fip1" evidence="6">
    <location>
        <begin position="199"/>
        <end position="230"/>
    </location>
</feature>
<keyword evidence="8" id="KW-1185">Reference proteome</keyword>
<sequence length="282" mass="29838">MSAPQFSYAAEAADRDNDEDAVQVLLCGTSNEGTITDFAREHQRFPLVSLSAAAPAPAAFSAGDVLASSFHGGVEESSLLEAEGDASLQPQTTPPPRKPEADGAHGENIEGILDYSDEAAGAMPASLLSSFSASGAFPLAPPPPSAPEPAGLGAHLREGEGSSLLSSSLPRLASAPQAGVPDVAAATADGKVVMDWEVTRDRKWLYARDKAQWFNYGFDEATFKEWVQKLLDERRERLAHRSVVDAGEEAQPAFASQAGYSLPYPAAQTFAYQAPPDSTFQR</sequence>
<evidence type="ECO:0000256" key="5">
    <source>
        <dbReference type="SAM" id="MobiDB-lite"/>
    </source>
</evidence>
<dbReference type="AlphaFoldDB" id="A0A2A9ML97"/>
<comment type="subcellular location">
    <subcellularLocation>
        <location evidence="1">Nucleus</location>
    </subcellularLocation>
</comment>
<evidence type="ECO:0000259" key="6">
    <source>
        <dbReference type="Pfam" id="PF05182"/>
    </source>
</evidence>
<evidence type="ECO:0000256" key="1">
    <source>
        <dbReference type="ARBA" id="ARBA00004123"/>
    </source>
</evidence>
<evidence type="ECO:0000256" key="3">
    <source>
        <dbReference type="ARBA" id="ARBA00022664"/>
    </source>
</evidence>
<evidence type="ECO:0000256" key="4">
    <source>
        <dbReference type="ARBA" id="ARBA00023242"/>
    </source>
</evidence>
<dbReference type="GO" id="GO:0006397">
    <property type="term" value="P:mRNA processing"/>
    <property type="evidence" value="ECO:0007669"/>
    <property type="project" value="UniProtKB-KW"/>
</dbReference>
<feature type="region of interest" description="Disordered" evidence="5">
    <location>
        <begin position="139"/>
        <end position="166"/>
    </location>
</feature>
<dbReference type="InterPro" id="IPR007854">
    <property type="entry name" value="Fip1_dom"/>
</dbReference>
<dbReference type="KEGG" id="bbes:BESB_010810"/>
<keyword evidence="3" id="KW-0507">mRNA processing</keyword>
<dbReference type="EMBL" id="NWUJ01000001">
    <property type="protein sequence ID" value="PFH38739.1"/>
    <property type="molecule type" value="Genomic_DNA"/>
</dbReference>
<feature type="region of interest" description="Disordered" evidence="5">
    <location>
        <begin position="80"/>
        <end position="105"/>
    </location>
</feature>
<name>A0A2A9ML97_BESBE</name>
<dbReference type="GeneID" id="40306143"/>
<dbReference type="VEuPathDB" id="ToxoDB:BESB_010810"/>